<dbReference type="PANTHER" id="PTHR33132:SF145">
    <property type="entry name" value="OS04G0403900 PROTEIN"/>
    <property type="match status" value="1"/>
</dbReference>
<evidence type="ECO:0000313" key="2">
    <source>
        <dbReference type="Proteomes" id="UP000447434"/>
    </source>
</evidence>
<dbReference type="Proteomes" id="UP000447434">
    <property type="component" value="Chromosome 20"/>
</dbReference>
<evidence type="ECO:0000313" key="1">
    <source>
        <dbReference type="EMBL" id="KAE9591058.1"/>
    </source>
</evidence>
<name>A0A6A4NWJ8_LUPAL</name>
<proteinExistence type="predicted"/>
<reference evidence="2" key="1">
    <citation type="journal article" date="2020" name="Nat. Commun.">
        <title>Genome sequence of the cluster root forming white lupin.</title>
        <authorList>
            <person name="Hufnagel B."/>
            <person name="Marques A."/>
            <person name="Soriano A."/>
            <person name="Marques L."/>
            <person name="Divol F."/>
            <person name="Doumas P."/>
            <person name="Sallet E."/>
            <person name="Mancinotti D."/>
            <person name="Carrere S."/>
            <person name="Marande W."/>
            <person name="Arribat S."/>
            <person name="Keller J."/>
            <person name="Huneau C."/>
            <person name="Blein T."/>
            <person name="Aime D."/>
            <person name="Laguerre M."/>
            <person name="Taylor J."/>
            <person name="Schubert V."/>
            <person name="Nelson M."/>
            <person name="Geu-Flores F."/>
            <person name="Crespi M."/>
            <person name="Gallardo-Guerrero K."/>
            <person name="Delaux P.-M."/>
            <person name="Salse J."/>
            <person name="Berges H."/>
            <person name="Guyot R."/>
            <person name="Gouzy J."/>
            <person name="Peret B."/>
        </authorList>
    </citation>
    <scope>NUCLEOTIDE SEQUENCE [LARGE SCALE GENOMIC DNA]</scope>
    <source>
        <strain evidence="2">cv. Amiga</strain>
    </source>
</reference>
<dbReference type="PANTHER" id="PTHR33132">
    <property type="entry name" value="OSJNBB0118P14.9 PROTEIN"/>
    <property type="match status" value="1"/>
</dbReference>
<organism evidence="1 2">
    <name type="scientific">Lupinus albus</name>
    <name type="common">White lupine</name>
    <name type="synonym">Lupinus termis</name>
    <dbReference type="NCBI Taxonomy" id="3870"/>
    <lineage>
        <taxon>Eukaryota</taxon>
        <taxon>Viridiplantae</taxon>
        <taxon>Streptophyta</taxon>
        <taxon>Embryophyta</taxon>
        <taxon>Tracheophyta</taxon>
        <taxon>Spermatophyta</taxon>
        <taxon>Magnoliopsida</taxon>
        <taxon>eudicotyledons</taxon>
        <taxon>Gunneridae</taxon>
        <taxon>Pentapetalae</taxon>
        <taxon>rosids</taxon>
        <taxon>fabids</taxon>
        <taxon>Fabales</taxon>
        <taxon>Fabaceae</taxon>
        <taxon>Papilionoideae</taxon>
        <taxon>50 kb inversion clade</taxon>
        <taxon>genistoids sensu lato</taxon>
        <taxon>core genistoids</taxon>
        <taxon>Genisteae</taxon>
        <taxon>Lupinus</taxon>
    </lineage>
</organism>
<dbReference type="EMBL" id="WOCE01000020">
    <property type="protein sequence ID" value="KAE9591058.1"/>
    <property type="molecule type" value="Genomic_DNA"/>
</dbReference>
<protein>
    <submittedName>
        <fullName evidence="1">Uncharacterized protein</fullName>
    </submittedName>
</protein>
<dbReference type="OrthoDB" id="1932391at2759"/>
<dbReference type="AlphaFoldDB" id="A0A6A4NWJ8"/>
<comment type="caution">
    <text evidence="1">The sequence shown here is derived from an EMBL/GenBank/DDBJ whole genome shotgun (WGS) entry which is preliminary data.</text>
</comment>
<accession>A0A6A4NWJ8</accession>
<keyword evidence="2" id="KW-1185">Reference proteome</keyword>
<gene>
    <name evidence="1" type="ORF">Lalb_Chr20g0114121</name>
</gene>
<sequence>MLDLIFCYFGNRKSLSKKSMEKNVEQKSPKLDVKIPLDMEGLKKHSHILVSPTSTPVTRKTSGVRMDCLCSPTTHPGSFRCRHHRSATGGVPRGRSVGSNLSELAAKASSISDSLHASSLHFK</sequence>